<feature type="transmembrane region" description="Helical" evidence="1">
    <location>
        <begin position="258"/>
        <end position="277"/>
    </location>
</feature>
<sequence length="281" mass="31770">MILFNYFGLILIVHARYILGNVCYECSGMFFNSIITVDNLPLPTGEECGIVPSEYGCSARVTWFDDGTSEVHYIADPNFPLDSVVTQTERKVTTWSGEYITNKYISFNCQASNNTPCNTVENLKHAILSTMWPTNEQIERFDTLIVPTTDFYGSTCLQLLNKSNCPITNLLSCQQCMGIIEYSKTKGVCAMCPAGKALTNSYEHETIFFLRNKTQADKITLACRRRGACNSIENIDRIKNELVIKFDFEKFYRSTASITRSPMMILFLIVIIGFFHADCGQ</sequence>
<feature type="chain" id="PRO_5036230852" description="Ig-like domain-containing protein" evidence="2">
    <location>
        <begin position="21"/>
        <end position="281"/>
    </location>
</feature>
<feature type="signal peptide" evidence="2">
    <location>
        <begin position="1"/>
        <end position="20"/>
    </location>
</feature>
<dbReference type="EMBL" id="CAJNRG010010763">
    <property type="protein sequence ID" value="CAF2125300.1"/>
    <property type="molecule type" value="Genomic_DNA"/>
</dbReference>
<organism evidence="4 5">
    <name type="scientific">Rotaria magnacalcarata</name>
    <dbReference type="NCBI Taxonomy" id="392030"/>
    <lineage>
        <taxon>Eukaryota</taxon>
        <taxon>Metazoa</taxon>
        <taxon>Spiralia</taxon>
        <taxon>Gnathifera</taxon>
        <taxon>Rotifera</taxon>
        <taxon>Eurotatoria</taxon>
        <taxon>Bdelloidea</taxon>
        <taxon>Philodinida</taxon>
        <taxon>Philodinidae</taxon>
        <taxon>Rotaria</taxon>
    </lineage>
</organism>
<reference evidence="4" key="1">
    <citation type="submission" date="2021-02" db="EMBL/GenBank/DDBJ databases">
        <authorList>
            <person name="Nowell W R."/>
        </authorList>
    </citation>
    <scope>NUCLEOTIDE SEQUENCE</scope>
</reference>
<evidence type="ECO:0000313" key="3">
    <source>
        <dbReference type="EMBL" id="CAF2125300.1"/>
    </source>
</evidence>
<gene>
    <name evidence="4" type="ORF">WKI299_LOCUS29589</name>
    <name evidence="3" type="ORF">XDN619_LOCUS23601</name>
</gene>
<comment type="caution">
    <text evidence="4">The sequence shown here is derived from an EMBL/GenBank/DDBJ whole genome shotgun (WGS) entry which is preliminary data.</text>
</comment>
<evidence type="ECO:0000313" key="5">
    <source>
        <dbReference type="Proteomes" id="UP000663856"/>
    </source>
</evidence>
<proteinExistence type="predicted"/>
<keyword evidence="1" id="KW-0472">Membrane</keyword>
<dbReference type="AlphaFoldDB" id="A0A816XJP0"/>
<protein>
    <recommendedName>
        <fullName evidence="6">Ig-like domain-containing protein</fullName>
    </recommendedName>
</protein>
<dbReference type="Proteomes" id="UP000663887">
    <property type="component" value="Unassembled WGS sequence"/>
</dbReference>
<keyword evidence="1" id="KW-1133">Transmembrane helix</keyword>
<dbReference type="EMBL" id="CAJNRF010013320">
    <property type="protein sequence ID" value="CAF2147467.1"/>
    <property type="molecule type" value="Genomic_DNA"/>
</dbReference>
<keyword evidence="1" id="KW-0812">Transmembrane</keyword>
<keyword evidence="2" id="KW-0732">Signal</keyword>
<accession>A0A816XJP0</accession>
<evidence type="ECO:0000313" key="4">
    <source>
        <dbReference type="EMBL" id="CAF2147467.1"/>
    </source>
</evidence>
<name>A0A816XJP0_9BILA</name>
<evidence type="ECO:0000256" key="1">
    <source>
        <dbReference type="SAM" id="Phobius"/>
    </source>
</evidence>
<evidence type="ECO:0008006" key="6">
    <source>
        <dbReference type="Google" id="ProtNLM"/>
    </source>
</evidence>
<dbReference type="Proteomes" id="UP000663856">
    <property type="component" value="Unassembled WGS sequence"/>
</dbReference>
<evidence type="ECO:0000256" key="2">
    <source>
        <dbReference type="SAM" id="SignalP"/>
    </source>
</evidence>